<protein>
    <submittedName>
        <fullName evidence="2">2OG-Fe dioxygenase family protein</fullName>
    </submittedName>
    <submittedName>
        <fullName evidence="1">Agglutination protein</fullName>
    </submittedName>
</protein>
<evidence type="ECO:0000313" key="1">
    <source>
        <dbReference type="EMBL" id="HAS8542292.1"/>
    </source>
</evidence>
<name>A0A087I726_VIBVL</name>
<accession>A0A087I726</accession>
<dbReference type="GeneID" id="93894053"/>
<dbReference type="InterPro" id="IPR018724">
    <property type="entry name" value="2OG-Fe_dioxygenase"/>
</dbReference>
<evidence type="ECO:0000313" key="2">
    <source>
        <dbReference type="EMBL" id="MBN8123299.1"/>
    </source>
</evidence>
<organism evidence="1">
    <name type="scientific">Vibrio vulnificus</name>
    <dbReference type="NCBI Taxonomy" id="672"/>
    <lineage>
        <taxon>Bacteria</taxon>
        <taxon>Pseudomonadati</taxon>
        <taxon>Pseudomonadota</taxon>
        <taxon>Gammaproteobacteria</taxon>
        <taxon>Vibrionales</taxon>
        <taxon>Vibrionaceae</taxon>
        <taxon>Vibrio</taxon>
    </lineage>
</organism>
<dbReference type="Pfam" id="PF10014">
    <property type="entry name" value="2OG-Fe_Oxy_2"/>
    <property type="match status" value="1"/>
</dbReference>
<reference evidence="1" key="3">
    <citation type="submission" date="2019-01" db="EMBL/GenBank/DDBJ databases">
        <authorList>
            <consortium name="NCBI Pathogen Detection Project"/>
        </authorList>
    </citation>
    <scope>NUCLEOTIDE SEQUENCE</scope>
    <source>
        <strain evidence="1">BCW_3452</strain>
    </source>
</reference>
<dbReference type="EMBL" id="LOSH02000004">
    <property type="protein sequence ID" value="PNM68036.1"/>
    <property type="molecule type" value="Genomic_DNA"/>
</dbReference>
<dbReference type="OrthoDB" id="6681382at2"/>
<dbReference type="GO" id="GO:0051213">
    <property type="term" value="F:dioxygenase activity"/>
    <property type="evidence" value="ECO:0007669"/>
    <property type="project" value="UniProtKB-KW"/>
</dbReference>
<reference evidence="3 4" key="1">
    <citation type="submission" date="2017-12" db="EMBL/GenBank/DDBJ databases">
        <title>FDA dAtabase for Regulatory Grade micrObial Sequences (FDA-ARGOS): Supporting development and validation of Infectious Disease Dx tests.</title>
        <authorList>
            <person name="Hoffmann M."/>
            <person name="Allard M."/>
            <person name="Evans P."/>
            <person name="Brown E."/>
            <person name="Tallon L.J."/>
            <person name="Sadzewicz L."/>
            <person name="Sengamalay N."/>
            <person name="Ott S."/>
            <person name="Godinez A."/>
            <person name="Nagaraj S."/>
            <person name="Vavikolanu K."/>
            <person name="Aluvathingal J."/>
            <person name="Nadendla S."/>
            <person name="Hobson J."/>
            <person name="Sichtig H."/>
        </authorList>
    </citation>
    <scope>NUCLEOTIDE SEQUENCE [LARGE SCALE GENOMIC DNA]</scope>
    <source>
        <strain evidence="4">ATCC 29307</strain>
        <strain evidence="3">FDAARGOS_118</strain>
    </source>
</reference>
<reference evidence="1" key="2">
    <citation type="journal article" date="2018" name="Genome Biol.">
        <title>SKESA: strategic k-mer extension for scrupulous assemblies.</title>
        <authorList>
            <person name="Souvorov A."/>
            <person name="Agarwala R."/>
            <person name="Lipman D.J."/>
        </authorList>
    </citation>
    <scope>NUCLEOTIDE SEQUENCE</scope>
    <source>
        <strain evidence="1">BCW_3452</strain>
    </source>
</reference>
<gene>
    <name evidence="3" type="ORF">AL548_018295</name>
    <name evidence="1" type="ORF">I7730_21105</name>
    <name evidence="2" type="ORF">J0J18_16255</name>
</gene>
<dbReference type="Proteomes" id="UP000664056">
    <property type="component" value="Unassembled WGS sequence"/>
</dbReference>
<keyword evidence="4" id="KW-1185">Reference proteome</keyword>
<dbReference type="EMBL" id="DACRBY010000035">
    <property type="protein sequence ID" value="HAS8542292.1"/>
    <property type="molecule type" value="Genomic_DNA"/>
</dbReference>
<dbReference type="AlphaFoldDB" id="A0A087I726"/>
<evidence type="ECO:0000313" key="3">
    <source>
        <dbReference type="EMBL" id="PNM68036.1"/>
    </source>
</evidence>
<comment type="caution">
    <text evidence="1">The sequence shown here is derived from an EMBL/GenBank/DDBJ whole genome shotgun (WGS) entry which is preliminary data.</text>
</comment>
<proteinExistence type="predicted"/>
<evidence type="ECO:0000313" key="4">
    <source>
        <dbReference type="Proteomes" id="UP000054370"/>
    </source>
</evidence>
<dbReference type="Gene3D" id="2.60.120.620">
    <property type="entry name" value="q2cbj1_9rhob like domain"/>
    <property type="match status" value="1"/>
</dbReference>
<keyword evidence="2" id="KW-0223">Dioxygenase</keyword>
<dbReference type="Proteomes" id="UP000054370">
    <property type="component" value="Unassembled WGS sequence"/>
</dbReference>
<dbReference type="RefSeq" id="WP_017420172.1">
    <property type="nucleotide sequence ID" value="NZ_CP016321.1"/>
</dbReference>
<keyword evidence="2" id="KW-0560">Oxidoreductase</keyword>
<dbReference type="Proteomes" id="UP000863257">
    <property type="component" value="Unassembled WGS sequence"/>
</dbReference>
<reference evidence="2" key="4">
    <citation type="submission" date="2021-03" db="EMBL/GenBank/DDBJ databases">
        <title>Study of the foodborne Vibrio vulnificus isolates from China.</title>
        <authorList>
            <person name="Zheng Z."/>
            <person name="Ye L."/>
        </authorList>
    </citation>
    <scope>NUCLEOTIDE SEQUENCE</scope>
    <source>
        <strain evidence="2">Vv1582</strain>
    </source>
</reference>
<dbReference type="EMBL" id="JAFKOQ010000011">
    <property type="protein sequence ID" value="MBN8123299.1"/>
    <property type="molecule type" value="Genomic_DNA"/>
</dbReference>
<sequence>MMLHSHESTLHLTQLSRRAIEQLSPSFSKLPHTEHADGKFRLRRYSVVSLHQGRVIELDKHDFVQTSDINRFQGDVVRQFSPIEESTLNSEGFREMCQLFAVKNDLRDGQEIEVHQIRITAIYDETQVAPEGVHQDGFDHIAIVGVGRNNIEGGDIMLYSDFHSEPFFRKVLNNGEIAMLADSKLWHNAKPIRTIEQEREGHMDVFVLTAKGMAHELVA</sequence>